<organism evidence="4 5">
    <name type="scientific">Aspergillus felis</name>
    <dbReference type="NCBI Taxonomy" id="1287682"/>
    <lineage>
        <taxon>Eukaryota</taxon>
        <taxon>Fungi</taxon>
        <taxon>Dikarya</taxon>
        <taxon>Ascomycota</taxon>
        <taxon>Pezizomycotina</taxon>
        <taxon>Eurotiomycetes</taxon>
        <taxon>Eurotiomycetidae</taxon>
        <taxon>Eurotiales</taxon>
        <taxon>Aspergillaceae</taxon>
        <taxon>Aspergillus</taxon>
        <taxon>Aspergillus subgen. Fumigati</taxon>
    </lineage>
</organism>
<dbReference type="Proteomes" id="UP000641853">
    <property type="component" value="Unassembled WGS sequence"/>
</dbReference>
<dbReference type="Pfam" id="PF07938">
    <property type="entry name" value="Fungal_lectin"/>
    <property type="match status" value="1"/>
</dbReference>
<dbReference type="SUPFAM" id="SSF89372">
    <property type="entry name" value="Fucose-specific lectin"/>
    <property type="match status" value="1"/>
</dbReference>
<dbReference type="GO" id="GO:0030246">
    <property type="term" value="F:carbohydrate binding"/>
    <property type="evidence" value="ECO:0007669"/>
    <property type="project" value="UniProtKB-KW"/>
</dbReference>
<name>A0A8H6R062_9EURO</name>
<dbReference type="AlphaFoldDB" id="A0A8H6R062"/>
<dbReference type="EMBL" id="JACBAG010001820">
    <property type="protein sequence ID" value="KAF7181192.1"/>
    <property type="molecule type" value="Genomic_DNA"/>
</dbReference>
<evidence type="ECO:0000313" key="4">
    <source>
        <dbReference type="EMBL" id="KAF7181192.1"/>
    </source>
</evidence>
<evidence type="ECO:0000313" key="5">
    <source>
        <dbReference type="Proteomes" id="UP000641853"/>
    </source>
</evidence>
<comment type="caution">
    <text evidence="4">The sequence shown here is derived from an EMBL/GenBank/DDBJ whole genome shotgun (WGS) entry which is preliminary data.</text>
</comment>
<dbReference type="Gene3D" id="2.120.10.70">
    <property type="entry name" value="Fucose-specific lectin"/>
    <property type="match status" value="1"/>
</dbReference>
<evidence type="ECO:0000256" key="3">
    <source>
        <dbReference type="ARBA" id="ARBA00022734"/>
    </source>
</evidence>
<keyword evidence="5" id="KW-1185">Reference proteome</keyword>
<evidence type="ECO:0000256" key="1">
    <source>
        <dbReference type="ARBA" id="ARBA00009042"/>
    </source>
</evidence>
<protein>
    <recommendedName>
        <fullName evidence="2">Fucose-specific lectin</fullName>
    </recommendedName>
</protein>
<evidence type="ECO:0000256" key="2">
    <source>
        <dbReference type="ARBA" id="ARBA00015560"/>
    </source>
</evidence>
<sequence>MATVLHDTAIAASNNGSNINVYAQQRDGSVVEYTYRPDWSPDWEKSDFLPVAAGEAKLFTPLAANVERKATGPERHVYFLDKENRVRDKVLKDNGWVQGGLYSLTVDAAPFSRLNMYYPKLYYQTAEEYDIKCVEKDTNGWTTSSFAVAQWDEVLLGTGIAALADSVFHQNDTLAIEQKGGVTGQSFSLTASPHTSLSVLGDDTYLSILYTTSQSWLQELRITDSGSTTTKITTVAPRSDIAAVRIKSPDDDPDVIQVFCQDGRGDGISAYRYIAASGWKLKTQNLCA</sequence>
<dbReference type="InterPro" id="IPR012475">
    <property type="entry name" value="Fungal_lectin"/>
</dbReference>
<accession>A0A8H6R062</accession>
<proteinExistence type="inferred from homology"/>
<keyword evidence="3" id="KW-0430">Lectin</keyword>
<comment type="similarity">
    <text evidence="1">Belongs to the fungal fucose-specific lectin family.</text>
</comment>
<reference evidence="4" key="1">
    <citation type="submission" date="2020-06" db="EMBL/GenBank/DDBJ databases">
        <title>Draft genome sequences of strains closely related to Aspergillus parafelis and Aspergillus hiratsukae.</title>
        <authorList>
            <person name="Dos Santos R.A.C."/>
            <person name="Rivero-Menendez O."/>
            <person name="Steenwyk J.L."/>
            <person name="Mead M.E."/>
            <person name="Goldman G.H."/>
            <person name="Alastruey-Izquierdo A."/>
            <person name="Rokas A."/>
        </authorList>
    </citation>
    <scope>NUCLEOTIDE SEQUENCE</scope>
    <source>
        <strain evidence="4">CNM-CM7691</strain>
    </source>
</reference>
<gene>
    <name evidence="4" type="ORF">CNMCM7691_000321</name>
</gene>